<comment type="caution">
    <text evidence="2">The sequence shown here is derived from an EMBL/GenBank/DDBJ whole genome shotgun (WGS) entry which is preliminary data.</text>
</comment>
<dbReference type="PANTHER" id="PTHR43677">
    <property type="entry name" value="SHORT-CHAIN DEHYDROGENASE/REDUCTASE"/>
    <property type="match status" value="1"/>
</dbReference>
<name>A0A1J5RJ78_9ZZZZ</name>
<dbReference type="SUPFAM" id="SSF51735">
    <property type="entry name" value="NAD(P)-binding Rossmann-fold domains"/>
    <property type="match status" value="1"/>
</dbReference>
<dbReference type="GO" id="GO:0004022">
    <property type="term" value="F:alcohol dehydrogenase (NAD+) activity"/>
    <property type="evidence" value="ECO:0007669"/>
    <property type="project" value="UniProtKB-EC"/>
</dbReference>
<protein>
    <submittedName>
        <fullName evidence="2">Alcohol dehydrogenase</fullName>
        <ecNumber evidence="2">1.1.1.1</ecNumber>
    </submittedName>
</protein>
<keyword evidence="2" id="KW-0560">Oxidoreductase</keyword>
<dbReference type="InterPro" id="IPR020843">
    <property type="entry name" value="ER"/>
</dbReference>
<reference evidence="2" key="1">
    <citation type="submission" date="2016-10" db="EMBL/GenBank/DDBJ databases">
        <title>Sequence of Gallionella enrichment culture.</title>
        <authorList>
            <person name="Poehlein A."/>
            <person name="Muehling M."/>
            <person name="Daniel R."/>
        </authorList>
    </citation>
    <scope>NUCLEOTIDE SEQUENCE</scope>
</reference>
<organism evidence="2">
    <name type="scientific">mine drainage metagenome</name>
    <dbReference type="NCBI Taxonomy" id="410659"/>
    <lineage>
        <taxon>unclassified sequences</taxon>
        <taxon>metagenomes</taxon>
        <taxon>ecological metagenomes</taxon>
    </lineage>
</organism>
<feature type="domain" description="Enoyl reductase (ER)" evidence="1">
    <location>
        <begin position="10"/>
        <end position="321"/>
    </location>
</feature>
<dbReference type="InterPro" id="IPR013154">
    <property type="entry name" value="ADH-like_N"/>
</dbReference>
<proteinExistence type="predicted"/>
<evidence type="ECO:0000259" key="1">
    <source>
        <dbReference type="SMART" id="SM00829"/>
    </source>
</evidence>
<dbReference type="Gene3D" id="3.40.50.720">
    <property type="entry name" value="NAD(P)-binding Rossmann-like Domain"/>
    <property type="match status" value="1"/>
</dbReference>
<accession>A0A1J5RJ78</accession>
<dbReference type="SMART" id="SM00829">
    <property type="entry name" value="PKS_ER"/>
    <property type="match status" value="1"/>
</dbReference>
<dbReference type="InterPro" id="IPR013149">
    <property type="entry name" value="ADH-like_C"/>
</dbReference>
<dbReference type="InterPro" id="IPR036291">
    <property type="entry name" value="NAD(P)-bd_dom_sf"/>
</dbReference>
<dbReference type="InterPro" id="IPR051397">
    <property type="entry name" value="Zn-ADH-like_protein"/>
</dbReference>
<dbReference type="Gene3D" id="3.90.180.10">
    <property type="entry name" value="Medium-chain alcohol dehydrogenases, catalytic domain"/>
    <property type="match status" value="1"/>
</dbReference>
<dbReference type="InterPro" id="IPR011032">
    <property type="entry name" value="GroES-like_sf"/>
</dbReference>
<evidence type="ECO:0000313" key="2">
    <source>
        <dbReference type="EMBL" id="OIQ92156.1"/>
    </source>
</evidence>
<dbReference type="SUPFAM" id="SSF50129">
    <property type="entry name" value="GroES-like"/>
    <property type="match status" value="1"/>
</dbReference>
<sequence>MFAAVLRTHGEPPTFGQHPDPASGPGRTLVRVSAAPVVPLDLLCASGASYFGPPVLPYVPGVQGVGTVERSEALPAGTRVWFATSAGMTAGDGSFAELCVVPDSDLVPLESPVPDATVAALGLSAVAAWMALSWRARLRPTESVLVLGAGGAVGQAAIGAALALGAGRVVAVCRSAEAQDRARRAGAHDVVPMGADVDELTELLREATGGAVDVVVDPVFGVAATAASRILASGGRLVNIGGASGDEATFSSAVLRGRGAEILGYTNNALSADQRRDALEVVLTHAASGRLAVTYETQPLQAVADAWRRQSTGDVSGRLVLTVAS</sequence>
<dbReference type="Pfam" id="PF08240">
    <property type="entry name" value="ADH_N"/>
    <property type="match status" value="1"/>
</dbReference>
<dbReference type="EC" id="1.1.1.1" evidence="2"/>
<dbReference type="AlphaFoldDB" id="A0A1J5RJ78"/>
<gene>
    <name evidence="2" type="primary">adhT_7</name>
    <name evidence="2" type="ORF">GALL_259120</name>
</gene>
<dbReference type="Pfam" id="PF00107">
    <property type="entry name" value="ADH_zinc_N"/>
    <property type="match status" value="1"/>
</dbReference>
<dbReference type="PANTHER" id="PTHR43677:SF4">
    <property type="entry name" value="QUINONE OXIDOREDUCTASE-LIKE PROTEIN 2"/>
    <property type="match status" value="1"/>
</dbReference>
<dbReference type="EMBL" id="MLJW01000239">
    <property type="protein sequence ID" value="OIQ92156.1"/>
    <property type="molecule type" value="Genomic_DNA"/>
</dbReference>